<dbReference type="InterPro" id="IPR005135">
    <property type="entry name" value="Endo/exonuclease/phosphatase"/>
</dbReference>
<evidence type="ECO:0000313" key="3">
    <source>
        <dbReference type="Proteomes" id="UP000766904"/>
    </source>
</evidence>
<reference evidence="2" key="1">
    <citation type="submission" date="2017-11" db="EMBL/GenBank/DDBJ databases">
        <authorList>
            <person name="Kajale S.C."/>
            <person name="Sharma A."/>
        </authorList>
    </citation>
    <scope>NUCLEOTIDE SEQUENCE</scope>
    <source>
        <strain evidence="2">LS1_42</strain>
    </source>
</reference>
<dbReference type="Gene3D" id="3.60.10.10">
    <property type="entry name" value="Endonuclease/exonuclease/phosphatase"/>
    <property type="match status" value="1"/>
</dbReference>
<dbReference type="EMBL" id="PHNJ01000005">
    <property type="protein sequence ID" value="TYL38462.1"/>
    <property type="molecule type" value="Genomic_DNA"/>
</dbReference>
<dbReference type="PANTHER" id="PTHR12121:SF36">
    <property type="entry name" value="ENDONUCLEASE_EXONUCLEASE_PHOSPHATASE DOMAIN-CONTAINING PROTEIN"/>
    <property type="match status" value="1"/>
</dbReference>
<dbReference type="Proteomes" id="UP000766904">
    <property type="component" value="Unassembled WGS sequence"/>
</dbReference>
<feature type="domain" description="Endonuclease/exonuclease/phosphatase" evidence="1">
    <location>
        <begin position="9"/>
        <end position="247"/>
    </location>
</feature>
<evidence type="ECO:0000313" key="2">
    <source>
        <dbReference type="EMBL" id="TYL38462.1"/>
    </source>
</evidence>
<dbReference type="Pfam" id="PF03372">
    <property type="entry name" value="Exo_endo_phos"/>
    <property type="match status" value="1"/>
</dbReference>
<proteinExistence type="predicted"/>
<comment type="caution">
    <text evidence="2">The sequence shown here is derived from an EMBL/GenBank/DDBJ whole genome shotgun (WGS) entry which is preliminary data.</text>
</comment>
<dbReference type="OrthoDB" id="200635at2157"/>
<protein>
    <recommendedName>
        <fullName evidence="1">Endonuclease/exonuclease/phosphatase domain-containing protein</fullName>
    </recommendedName>
</protein>
<dbReference type="RefSeq" id="WP_148858163.1">
    <property type="nucleotide sequence ID" value="NZ_PHNJ01000005.1"/>
</dbReference>
<dbReference type="PANTHER" id="PTHR12121">
    <property type="entry name" value="CARBON CATABOLITE REPRESSOR PROTEIN 4"/>
    <property type="match status" value="1"/>
</dbReference>
<dbReference type="AlphaFoldDB" id="A0A8J8Q394"/>
<name>A0A8J8Q394_9EURY</name>
<organism evidence="2 3">
    <name type="scientific">Natronococcus pandeyae</name>
    <dbReference type="NCBI Taxonomy" id="2055836"/>
    <lineage>
        <taxon>Archaea</taxon>
        <taxon>Methanobacteriati</taxon>
        <taxon>Methanobacteriota</taxon>
        <taxon>Stenosarchaea group</taxon>
        <taxon>Halobacteria</taxon>
        <taxon>Halobacteriales</taxon>
        <taxon>Natrialbaceae</taxon>
        <taxon>Natronococcus</taxon>
    </lineage>
</organism>
<dbReference type="GO" id="GO:0000175">
    <property type="term" value="F:3'-5'-RNA exonuclease activity"/>
    <property type="evidence" value="ECO:0007669"/>
    <property type="project" value="TreeGrafter"/>
</dbReference>
<dbReference type="InterPro" id="IPR050410">
    <property type="entry name" value="CCR4/nocturin_mRNA_transcr"/>
</dbReference>
<dbReference type="CDD" id="cd09083">
    <property type="entry name" value="EEP-1"/>
    <property type="match status" value="1"/>
</dbReference>
<dbReference type="SUPFAM" id="SSF56219">
    <property type="entry name" value="DNase I-like"/>
    <property type="match status" value="1"/>
</dbReference>
<gene>
    <name evidence="2" type="ORF">CV102_11705</name>
</gene>
<keyword evidence="3" id="KW-1185">Reference proteome</keyword>
<accession>A0A8J8Q394</accession>
<evidence type="ECO:0000259" key="1">
    <source>
        <dbReference type="Pfam" id="PF03372"/>
    </source>
</evidence>
<dbReference type="InterPro" id="IPR036691">
    <property type="entry name" value="Endo/exonu/phosph_ase_sf"/>
</dbReference>
<sequence>MSSRGVRTCTFNVRYDEPADEHPWDERKSRVLEALDRIDPDLVGCQEALPHQYDDLQAGLEAYDWHGVGRRNGERDGEFVPVGWRSDRFECLESGAFWLSATPTEPSVGWDAALPRVATWVRLRDRRSADTVWFCNTHLDHRGERARLGSARLLRRRANERLEEGELPVVTGDANCTAGSPPHRTLTAGPLEDARRAASEVAGPAGTFHGFDGSVGNRIDYVFVPSGVPVTSYRAVEPTEGVPRSDHLPVYTEFESGD</sequence>